<dbReference type="EC" id="6.5.1.1" evidence="4"/>
<dbReference type="SUPFAM" id="SSF50249">
    <property type="entry name" value="Nucleic acid-binding proteins"/>
    <property type="match status" value="1"/>
</dbReference>
<dbReference type="GO" id="GO:0003677">
    <property type="term" value="F:DNA binding"/>
    <property type="evidence" value="ECO:0007669"/>
    <property type="project" value="InterPro"/>
</dbReference>
<dbReference type="GO" id="GO:0006310">
    <property type="term" value="P:DNA recombination"/>
    <property type="evidence" value="ECO:0007669"/>
    <property type="project" value="InterPro"/>
</dbReference>
<feature type="region of interest" description="Disordered" evidence="2">
    <location>
        <begin position="160"/>
        <end position="223"/>
    </location>
</feature>
<dbReference type="PANTHER" id="PTHR45997:SF1">
    <property type="entry name" value="DNA LIGASE 4"/>
    <property type="match status" value="1"/>
</dbReference>
<name>A0A2N5N3F4_9BACL</name>
<dbReference type="PANTHER" id="PTHR45997">
    <property type="entry name" value="DNA LIGASE 4"/>
    <property type="match status" value="1"/>
</dbReference>
<reference evidence="4 5" key="1">
    <citation type="submission" date="2017-05" db="EMBL/GenBank/DDBJ databases">
        <title>Functional genome analysis of Paenibacillus pasadenensis strain R16: insights on endophytic life style and antifungal activity.</title>
        <authorList>
            <person name="Passera A."/>
            <person name="Marcolungo L."/>
            <person name="Casati P."/>
            <person name="Brasca M."/>
            <person name="Quaglino F."/>
            <person name="Delledonne M."/>
        </authorList>
    </citation>
    <scope>NUCLEOTIDE SEQUENCE [LARGE SCALE GENOMIC DNA]</scope>
    <source>
        <strain evidence="4 5">R16</strain>
    </source>
</reference>
<dbReference type="PROSITE" id="PS50160">
    <property type="entry name" value="DNA_LIGASE_A3"/>
    <property type="match status" value="1"/>
</dbReference>
<evidence type="ECO:0000256" key="2">
    <source>
        <dbReference type="SAM" id="MobiDB-lite"/>
    </source>
</evidence>
<dbReference type="Pfam" id="PF01068">
    <property type="entry name" value="DNA_ligase_A_M"/>
    <property type="match status" value="2"/>
</dbReference>
<dbReference type="InterPro" id="IPR012310">
    <property type="entry name" value="DNA_ligase_ATP-dep_cent"/>
</dbReference>
<feature type="compositionally biased region" description="Low complexity" evidence="2">
    <location>
        <begin position="1"/>
        <end position="16"/>
    </location>
</feature>
<feature type="domain" description="ATP-dependent DNA ligase family profile" evidence="3">
    <location>
        <begin position="234"/>
        <end position="348"/>
    </location>
</feature>
<dbReference type="GO" id="GO:0003910">
    <property type="term" value="F:DNA ligase (ATP) activity"/>
    <property type="evidence" value="ECO:0007669"/>
    <property type="project" value="UniProtKB-EC"/>
</dbReference>
<accession>A0A2N5N3F4</accession>
<protein>
    <submittedName>
        <fullName evidence="4">ATP-dependent DNA ligase clustered with Ku protein, LigD</fullName>
        <ecNumber evidence="4">6.5.1.1</ecNumber>
    </submittedName>
</protein>
<evidence type="ECO:0000313" key="4">
    <source>
        <dbReference type="EMBL" id="PLT44839.1"/>
    </source>
</evidence>
<dbReference type="Gene3D" id="2.40.50.140">
    <property type="entry name" value="Nucleic acid-binding proteins"/>
    <property type="match status" value="1"/>
</dbReference>
<comment type="caution">
    <text evidence="4">The sequence shown here is derived from an EMBL/GenBank/DDBJ whole genome shotgun (WGS) entry which is preliminary data.</text>
</comment>
<sequence length="431" mass="45797">MAGAGSSGAAEADPSAIAGAQAGGTAEAVPWPIAEAQAGGAAEADPWPIAGAQAGGAAEAMQPMAPIHAAKLPEGPDWGYQIKWDGVRLLATIGGDGGIELFSRNGLRKNAIYPELVELLRSAAPALGPCVLDGELIAWTGERPSFQRVLQRERMRGRSAGSAMTLLRHPDPGVRPWRGGAENAAADAAMAADEARNGAESPGSARQGAASQSELRHDRPDGSGEPLGLPGLAFILFDLLAYGGTDLRALPYASRHQRLLKLVPLLPDGMLVTELYSDGRALWRWVQEQRWEGVVSKRLTAPYRPAKKHRDWFKTKTALRIDVDIVGLKVREGQVASLVMSLEGQYFGSVSLGLTGEMRTLLTEQLVPDEAFREGSRQHGTLPFSALPSDLKGERIVWLEAPLPGTVTGLEITEAGQLRHPKLAGFGRATS</sequence>
<evidence type="ECO:0000259" key="3">
    <source>
        <dbReference type="PROSITE" id="PS50160"/>
    </source>
</evidence>
<evidence type="ECO:0000313" key="5">
    <source>
        <dbReference type="Proteomes" id="UP000234789"/>
    </source>
</evidence>
<dbReference type="EMBL" id="NFEZ01000004">
    <property type="protein sequence ID" value="PLT44839.1"/>
    <property type="molecule type" value="Genomic_DNA"/>
</dbReference>
<dbReference type="Gene3D" id="3.30.470.30">
    <property type="entry name" value="DNA ligase/mRNA capping enzyme"/>
    <property type="match status" value="2"/>
</dbReference>
<dbReference type="AlphaFoldDB" id="A0A2N5N3F4"/>
<dbReference type="GO" id="GO:0006303">
    <property type="term" value="P:double-strand break repair via nonhomologous end joining"/>
    <property type="evidence" value="ECO:0007669"/>
    <property type="project" value="TreeGrafter"/>
</dbReference>
<gene>
    <name evidence="4" type="ORF">B8V81_3270</name>
</gene>
<keyword evidence="4" id="KW-0436">Ligase</keyword>
<dbReference type="InterPro" id="IPR029710">
    <property type="entry name" value="LIG4"/>
</dbReference>
<comment type="catalytic activity">
    <reaction evidence="1">
        <text>ATP + (deoxyribonucleotide)n-3'-hydroxyl + 5'-phospho-(deoxyribonucleotide)m = (deoxyribonucleotide)n+m + AMP + diphosphate.</text>
        <dbReference type="EC" id="6.5.1.1"/>
    </reaction>
</comment>
<dbReference type="Proteomes" id="UP000234789">
    <property type="component" value="Unassembled WGS sequence"/>
</dbReference>
<organism evidence="4 5">
    <name type="scientific">Paenibacillus pasadenensis</name>
    <dbReference type="NCBI Taxonomy" id="217090"/>
    <lineage>
        <taxon>Bacteria</taxon>
        <taxon>Bacillati</taxon>
        <taxon>Bacillota</taxon>
        <taxon>Bacilli</taxon>
        <taxon>Bacillales</taxon>
        <taxon>Paenibacillaceae</taxon>
        <taxon>Paenibacillus</taxon>
    </lineage>
</organism>
<proteinExistence type="predicted"/>
<dbReference type="CDD" id="cd07906">
    <property type="entry name" value="Adenylation_DNA_ligase_LigD_LigC"/>
    <property type="match status" value="1"/>
</dbReference>
<dbReference type="InterPro" id="IPR012340">
    <property type="entry name" value="NA-bd_OB-fold"/>
</dbReference>
<dbReference type="GO" id="GO:0006297">
    <property type="term" value="P:nucleotide-excision repair, DNA gap filling"/>
    <property type="evidence" value="ECO:0007669"/>
    <property type="project" value="TreeGrafter"/>
</dbReference>
<feature type="region of interest" description="Disordered" evidence="2">
    <location>
        <begin position="1"/>
        <end position="24"/>
    </location>
</feature>
<dbReference type="GO" id="GO:0005524">
    <property type="term" value="F:ATP binding"/>
    <property type="evidence" value="ECO:0007669"/>
    <property type="project" value="InterPro"/>
</dbReference>
<keyword evidence="5" id="KW-1185">Reference proteome</keyword>
<dbReference type="SUPFAM" id="SSF56091">
    <property type="entry name" value="DNA ligase/mRNA capping enzyme, catalytic domain"/>
    <property type="match status" value="1"/>
</dbReference>
<feature type="compositionally biased region" description="Low complexity" evidence="2">
    <location>
        <begin position="178"/>
        <end position="192"/>
    </location>
</feature>
<evidence type="ECO:0000256" key="1">
    <source>
        <dbReference type="ARBA" id="ARBA00034003"/>
    </source>
</evidence>